<gene>
    <name evidence="2" type="ORF">E2C01_064817</name>
</gene>
<feature type="region of interest" description="Disordered" evidence="1">
    <location>
        <begin position="1"/>
        <end position="37"/>
    </location>
</feature>
<protein>
    <submittedName>
        <fullName evidence="2">Uncharacterized protein</fullName>
    </submittedName>
</protein>
<comment type="caution">
    <text evidence="2">The sequence shown here is derived from an EMBL/GenBank/DDBJ whole genome shotgun (WGS) entry which is preliminary data.</text>
</comment>
<organism evidence="2 3">
    <name type="scientific">Portunus trituberculatus</name>
    <name type="common">Swimming crab</name>
    <name type="synonym">Neptunus trituberculatus</name>
    <dbReference type="NCBI Taxonomy" id="210409"/>
    <lineage>
        <taxon>Eukaryota</taxon>
        <taxon>Metazoa</taxon>
        <taxon>Ecdysozoa</taxon>
        <taxon>Arthropoda</taxon>
        <taxon>Crustacea</taxon>
        <taxon>Multicrustacea</taxon>
        <taxon>Malacostraca</taxon>
        <taxon>Eumalacostraca</taxon>
        <taxon>Eucarida</taxon>
        <taxon>Decapoda</taxon>
        <taxon>Pleocyemata</taxon>
        <taxon>Brachyura</taxon>
        <taxon>Eubrachyura</taxon>
        <taxon>Portunoidea</taxon>
        <taxon>Portunidae</taxon>
        <taxon>Portuninae</taxon>
        <taxon>Portunus</taxon>
    </lineage>
</organism>
<feature type="compositionally biased region" description="Low complexity" evidence="1">
    <location>
        <begin position="1"/>
        <end position="10"/>
    </location>
</feature>
<evidence type="ECO:0000313" key="2">
    <source>
        <dbReference type="EMBL" id="MPC70565.1"/>
    </source>
</evidence>
<name>A0A5B7HLV5_PORTR</name>
<dbReference type="Proteomes" id="UP000324222">
    <property type="component" value="Unassembled WGS sequence"/>
</dbReference>
<sequence length="64" mass="6556">MTRGGAVRCGAGRGGCGEDDTWRELPKGNEASTAPTGASTCMIFCGGRSTDMSDSSHLQQKTCG</sequence>
<evidence type="ECO:0000256" key="1">
    <source>
        <dbReference type="SAM" id="MobiDB-lite"/>
    </source>
</evidence>
<accession>A0A5B7HLV5</accession>
<reference evidence="2 3" key="1">
    <citation type="submission" date="2019-05" db="EMBL/GenBank/DDBJ databases">
        <title>Another draft genome of Portunus trituberculatus and its Hox gene families provides insights of decapod evolution.</title>
        <authorList>
            <person name="Jeong J.-H."/>
            <person name="Song I."/>
            <person name="Kim S."/>
            <person name="Choi T."/>
            <person name="Kim D."/>
            <person name="Ryu S."/>
            <person name="Kim W."/>
        </authorList>
    </citation>
    <scope>NUCLEOTIDE SEQUENCE [LARGE SCALE GENOMIC DNA]</scope>
    <source>
        <tissue evidence="2">Muscle</tissue>
    </source>
</reference>
<keyword evidence="3" id="KW-1185">Reference proteome</keyword>
<dbReference type="AlphaFoldDB" id="A0A5B7HLV5"/>
<proteinExistence type="predicted"/>
<dbReference type="EMBL" id="VSRR010031340">
    <property type="protein sequence ID" value="MPC70565.1"/>
    <property type="molecule type" value="Genomic_DNA"/>
</dbReference>
<evidence type="ECO:0000313" key="3">
    <source>
        <dbReference type="Proteomes" id="UP000324222"/>
    </source>
</evidence>